<dbReference type="EMBL" id="FCON02000374">
    <property type="protein sequence ID" value="SAL88191.1"/>
    <property type="molecule type" value="Genomic_DNA"/>
</dbReference>
<dbReference type="AlphaFoldDB" id="A0A158L652"/>
<reference evidence="1" key="1">
    <citation type="submission" date="2016-01" db="EMBL/GenBank/DDBJ databases">
        <authorList>
            <person name="Peeters C."/>
        </authorList>
    </citation>
    <scope>NUCLEOTIDE SEQUENCE [LARGE SCALE GENOMIC DNA]</scope>
    <source>
        <strain evidence="1">LMG 22940</strain>
    </source>
</reference>
<dbReference type="GO" id="GO:0016491">
    <property type="term" value="F:oxidoreductase activity"/>
    <property type="evidence" value="ECO:0007669"/>
    <property type="project" value="InterPro"/>
</dbReference>
<dbReference type="RefSeq" id="WP_125483290.1">
    <property type="nucleotide sequence ID" value="NZ_FCON02000374.1"/>
</dbReference>
<gene>
    <name evidence="1" type="ORF">AWB68_08690</name>
</gene>
<dbReference type="OrthoDB" id="9129422at2"/>
<protein>
    <submittedName>
        <fullName evidence="1">Nitroreductase</fullName>
    </submittedName>
</protein>
<dbReference type="Proteomes" id="UP000054770">
    <property type="component" value="Unassembled WGS sequence"/>
</dbReference>
<keyword evidence="2" id="KW-1185">Reference proteome</keyword>
<organism evidence="1 2">
    <name type="scientific">Caballeronia choica</name>
    <dbReference type="NCBI Taxonomy" id="326476"/>
    <lineage>
        <taxon>Bacteria</taxon>
        <taxon>Pseudomonadati</taxon>
        <taxon>Pseudomonadota</taxon>
        <taxon>Betaproteobacteria</taxon>
        <taxon>Burkholderiales</taxon>
        <taxon>Burkholderiaceae</taxon>
        <taxon>Caballeronia</taxon>
    </lineage>
</organism>
<evidence type="ECO:0000313" key="1">
    <source>
        <dbReference type="EMBL" id="SAL88191.1"/>
    </source>
</evidence>
<evidence type="ECO:0000313" key="2">
    <source>
        <dbReference type="Proteomes" id="UP000054770"/>
    </source>
</evidence>
<name>A0A158L652_9BURK</name>
<comment type="caution">
    <text evidence="1">The sequence shown here is derived from an EMBL/GenBank/DDBJ whole genome shotgun (WGS) entry which is preliminary data.</text>
</comment>
<dbReference type="InterPro" id="IPR000415">
    <property type="entry name" value="Nitroreductase-like"/>
</dbReference>
<dbReference type="Gene3D" id="3.40.109.10">
    <property type="entry name" value="NADH Oxidase"/>
    <property type="match status" value="1"/>
</dbReference>
<proteinExistence type="predicted"/>
<accession>A0A158L652</accession>
<sequence length="171" mass="18960">MIEPLSQIGSAVLNAPAPRHLEDASPHVIELSRPRRSGVTPLLNALAVHRTSPDRVHSDVLGELIWVANGIRRDTDGAREARSALGGYEIAINVLPITGLSRYEPLDGRLVRAALFDPRATTGDQDFLAYAPVDLLWRWPEPHTGRVHASTRKRCVRTRRAGPARQNVYLR</sequence>